<dbReference type="EMBL" id="KV878595">
    <property type="protein sequence ID" value="OJJ54387.1"/>
    <property type="molecule type" value="Genomic_DNA"/>
</dbReference>
<dbReference type="OrthoDB" id="309640at2759"/>
<dbReference type="Gene3D" id="3.30.1330.40">
    <property type="entry name" value="RutC-like"/>
    <property type="match status" value="1"/>
</dbReference>
<dbReference type="PANTHER" id="PTHR43857">
    <property type="entry name" value="BLR7761 PROTEIN"/>
    <property type="match status" value="1"/>
</dbReference>
<gene>
    <name evidence="1" type="ORF">ASPSYDRAFT_35884</name>
</gene>
<proteinExistence type="predicted"/>
<evidence type="ECO:0000313" key="1">
    <source>
        <dbReference type="EMBL" id="OJJ54387.1"/>
    </source>
</evidence>
<dbReference type="VEuPathDB" id="FungiDB:ASPSYDRAFT_35884"/>
<dbReference type="GeneID" id="63761448"/>
<dbReference type="Proteomes" id="UP000184356">
    <property type="component" value="Unassembled WGS sequence"/>
</dbReference>
<name>A0A1L9T4P9_9EURO</name>
<evidence type="ECO:0000313" key="2">
    <source>
        <dbReference type="Proteomes" id="UP000184356"/>
    </source>
</evidence>
<reference evidence="2" key="1">
    <citation type="journal article" date="2017" name="Genome Biol.">
        <title>Comparative genomics reveals high biological diversity and specific adaptations in the industrially and medically important fungal genus Aspergillus.</title>
        <authorList>
            <person name="de Vries R.P."/>
            <person name="Riley R."/>
            <person name="Wiebenga A."/>
            <person name="Aguilar-Osorio G."/>
            <person name="Amillis S."/>
            <person name="Uchima C.A."/>
            <person name="Anderluh G."/>
            <person name="Asadollahi M."/>
            <person name="Askin M."/>
            <person name="Barry K."/>
            <person name="Battaglia E."/>
            <person name="Bayram O."/>
            <person name="Benocci T."/>
            <person name="Braus-Stromeyer S.A."/>
            <person name="Caldana C."/>
            <person name="Canovas D."/>
            <person name="Cerqueira G.C."/>
            <person name="Chen F."/>
            <person name="Chen W."/>
            <person name="Choi C."/>
            <person name="Clum A."/>
            <person name="Dos Santos R.A."/>
            <person name="Damasio A.R."/>
            <person name="Diallinas G."/>
            <person name="Emri T."/>
            <person name="Fekete E."/>
            <person name="Flipphi M."/>
            <person name="Freyberg S."/>
            <person name="Gallo A."/>
            <person name="Gournas C."/>
            <person name="Habgood R."/>
            <person name="Hainaut M."/>
            <person name="Harispe M.L."/>
            <person name="Henrissat B."/>
            <person name="Hilden K.S."/>
            <person name="Hope R."/>
            <person name="Hossain A."/>
            <person name="Karabika E."/>
            <person name="Karaffa L."/>
            <person name="Karanyi Z."/>
            <person name="Krasevec N."/>
            <person name="Kuo A."/>
            <person name="Kusch H."/>
            <person name="LaButti K."/>
            <person name="Lagendijk E.L."/>
            <person name="Lapidus A."/>
            <person name="Levasseur A."/>
            <person name="Lindquist E."/>
            <person name="Lipzen A."/>
            <person name="Logrieco A.F."/>
            <person name="MacCabe A."/>
            <person name="Maekelae M.R."/>
            <person name="Malavazi I."/>
            <person name="Melin P."/>
            <person name="Meyer V."/>
            <person name="Mielnichuk N."/>
            <person name="Miskei M."/>
            <person name="Molnar A.P."/>
            <person name="Mule G."/>
            <person name="Ngan C.Y."/>
            <person name="Orejas M."/>
            <person name="Orosz E."/>
            <person name="Ouedraogo J.P."/>
            <person name="Overkamp K.M."/>
            <person name="Park H.-S."/>
            <person name="Perrone G."/>
            <person name="Piumi F."/>
            <person name="Punt P.J."/>
            <person name="Ram A.F."/>
            <person name="Ramon A."/>
            <person name="Rauscher S."/>
            <person name="Record E."/>
            <person name="Riano-Pachon D.M."/>
            <person name="Robert V."/>
            <person name="Roehrig J."/>
            <person name="Ruller R."/>
            <person name="Salamov A."/>
            <person name="Salih N.S."/>
            <person name="Samson R.A."/>
            <person name="Sandor E."/>
            <person name="Sanguinetti M."/>
            <person name="Schuetze T."/>
            <person name="Sepcic K."/>
            <person name="Shelest E."/>
            <person name="Sherlock G."/>
            <person name="Sophianopoulou V."/>
            <person name="Squina F.M."/>
            <person name="Sun H."/>
            <person name="Susca A."/>
            <person name="Todd R.B."/>
            <person name="Tsang A."/>
            <person name="Unkles S.E."/>
            <person name="van de Wiele N."/>
            <person name="van Rossen-Uffink D."/>
            <person name="Oliveira J.V."/>
            <person name="Vesth T.C."/>
            <person name="Visser J."/>
            <person name="Yu J.-H."/>
            <person name="Zhou M."/>
            <person name="Andersen M.R."/>
            <person name="Archer D.B."/>
            <person name="Baker S.E."/>
            <person name="Benoit I."/>
            <person name="Brakhage A.A."/>
            <person name="Braus G.H."/>
            <person name="Fischer R."/>
            <person name="Frisvad J.C."/>
            <person name="Goldman G.H."/>
            <person name="Houbraken J."/>
            <person name="Oakley B."/>
            <person name="Pocsi I."/>
            <person name="Scazzocchio C."/>
            <person name="Seiboth B."/>
            <person name="vanKuyk P.A."/>
            <person name="Wortman J."/>
            <person name="Dyer P.S."/>
            <person name="Grigoriev I.V."/>
        </authorList>
    </citation>
    <scope>NUCLEOTIDE SEQUENCE [LARGE SCALE GENOMIC DNA]</scope>
    <source>
        <strain evidence="2">CBS 593.65</strain>
    </source>
</reference>
<sequence>MSSLSYSVYKEVEDQSRDLYYSQAVIVGNIVKTSGQGGWDVTNDIPSDVEKQVELAFENVSKTLRAANSSLSWDNVYAVRTLHTDIEKSAEFVIAGFKKHMPKHRPIWTCVQIEKLGVEGMQIEIEVEAIL</sequence>
<dbReference type="InterPro" id="IPR035959">
    <property type="entry name" value="RutC-like_sf"/>
</dbReference>
<dbReference type="STRING" id="1036612.A0A1L9T4P9"/>
<dbReference type="SUPFAM" id="SSF55298">
    <property type="entry name" value="YjgF-like"/>
    <property type="match status" value="1"/>
</dbReference>
<organism evidence="1 2">
    <name type="scientific">Aspergillus sydowii CBS 593.65</name>
    <dbReference type="NCBI Taxonomy" id="1036612"/>
    <lineage>
        <taxon>Eukaryota</taxon>
        <taxon>Fungi</taxon>
        <taxon>Dikarya</taxon>
        <taxon>Ascomycota</taxon>
        <taxon>Pezizomycotina</taxon>
        <taxon>Eurotiomycetes</taxon>
        <taxon>Eurotiomycetidae</taxon>
        <taxon>Eurotiales</taxon>
        <taxon>Aspergillaceae</taxon>
        <taxon>Aspergillus</taxon>
        <taxon>Aspergillus subgen. Nidulantes</taxon>
    </lineage>
</organism>
<dbReference type="AlphaFoldDB" id="A0A1L9T4P9"/>
<protein>
    <submittedName>
        <fullName evidence="1">Uncharacterized protein</fullName>
    </submittedName>
</protein>
<dbReference type="InterPro" id="IPR006175">
    <property type="entry name" value="YjgF/YER057c/UK114"/>
</dbReference>
<accession>A0A1L9T4P9</accession>
<dbReference type="PANTHER" id="PTHR43857:SF1">
    <property type="entry name" value="YJGH FAMILY PROTEIN"/>
    <property type="match status" value="1"/>
</dbReference>
<keyword evidence="2" id="KW-1185">Reference proteome</keyword>
<dbReference type="RefSeq" id="XP_040698193.1">
    <property type="nucleotide sequence ID" value="XM_040845375.1"/>
</dbReference>
<dbReference type="Pfam" id="PF01042">
    <property type="entry name" value="Ribonuc_L-PSP"/>
    <property type="match status" value="1"/>
</dbReference>